<keyword evidence="3 5" id="KW-1133">Transmembrane helix</keyword>
<evidence type="ECO:0000256" key="2">
    <source>
        <dbReference type="ARBA" id="ARBA00022692"/>
    </source>
</evidence>
<evidence type="ECO:0000256" key="5">
    <source>
        <dbReference type="SAM" id="Phobius"/>
    </source>
</evidence>
<keyword evidence="4 5" id="KW-0472">Membrane</keyword>
<evidence type="ECO:0000256" key="4">
    <source>
        <dbReference type="ARBA" id="ARBA00023136"/>
    </source>
</evidence>
<gene>
    <name evidence="6" type="ORF">METZ01_LOCUS271775</name>
</gene>
<dbReference type="PIRSF" id="PIRSF000180">
    <property type="entry name" value="FrdC"/>
    <property type="match status" value="1"/>
</dbReference>
<feature type="transmembrane region" description="Helical" evidence="5">
    <location>
        <begin position="109"/>
        <end position="130"/>
    </location>
</feature>
<organism evidence="6">
    <name type="scientific">marine metagenome</name>
    <dbReference type="NCBI Taxonomy" id="408172"/>
    <lineage>
        <taxon>unclassified sequences</taxon>
        <taxon>metagenomes</taxon>
        <taxon>ecological metagenomes</taxon>
    </lineage>
</organism>
<accession>A0A382K8A3</accession>
<dbReference type="AlphaFoldDB" id="A0A382K8A3"/>
<dbReference type="InterPro" id="IPR034804">
    <property type="entry name" value="SQR/QFR_C/D"/>
</dbReference>
<keyword evidence="2 5" id="KW-0812">Transmembrane</keyword>
<feature type="transmembrane region" description="Helical" evidence="5">
    <location>
        <begin position="24"/>
        <end position="49"/>
    </location>
</feature>
<dbReference type="Pfam" id="PF02300">
    <property type="entry name" value="Fumarate_red_C"/>
    <property type="match status" value="1"/>
</dbReference>
<sequence length="132" mass="14956">MGKKEMSAYHKPVPNTWWLKRTPYVLFMIRELTSIFVAGYCVFLLTLVYKLTQGADAYGNFIDALKSPSSIALHFITLAFVLYHTITWFNLTPKILVLYKGEEQIPKALVAGVFYTGWVVVSIVVALFVLGM</sequence>
<dbReference type="InterPro" id="IPR003510">
    <property type="entry name" value="Fumarate_red_C"/>
</dbReference>
<evidence type="ECO:0000256" key="1">
    <source>
        <dbReference type="ARBA" id="ARBA00022475"/>
    </source>
</evidence>
<protein>
    <recommendedName>
        <fullName evidence="7">Fumarate reductase subunit C</fullName>
    </recommendedName>
</protein>
<feature type="transmembrane region" description="Helical" evidence="5">
    <location>
        <begin position="70"/>
        <end position="89"/>
    </location>
</feature>
<reference evidence="6" key="1">
    <citation type="submission" date="2018-05" db="EMBL/GenBank/DDBJ databases">
        <authorList>
            <person name="Lanie J.A."/>
            <person name="Ng W.-L."/>
            <person name="Kazmierczak K.M."/>
            <person name="Andrzejewski T.M."/>
            <person name="Davidsen T.M."/>
            <person name="Wayne K.J."/>
            <person name="Tettelin H."/>
            <person name="Glass J.I."/>
            <person name="Rusch D."/>
            <person name="Podicherti R."/>
            <person name="Tsui H.-C.T."/>
            <person name="Winkler M.E."/>
        </authorList>
    </citation>
    <scope>NUCLEOTIDE SEQUENCE</scope>
</reference>
<evidence type="ECO:0000256" key="3">
    <source>
        <dbReference type="ARBA" id="ARBA00022989"/>
    </source>
</evidence>
<dbReference type="Gene3D" id="1.20.1300.10">
    <property type="entry name" value="Fumarate reductase/succinate dehydrogenase, transmembrane subunit"/>
    <property type="match status" value="1"/>
</dbReference>
<evidence type="ECO:0000313" key="6">
    <source>
        <dbReference type="EMBL" id="SVC18921.1"/>
    </source>
</evidence>
<dbReference type="SUPFAM" id="SSF81343">
    <property type="entry name" value="Fumarate reductase respiratory complex transmembrane subunits"/>
    <property type="match status" value="1"/>
</dbReference>
<dbReference type="EMBL" id="UINC01078138">
    <property type="protein sequence ID" value="SVC18921.1"/>
    <property type="molecule type" value="Genomic_DNA"/>
</dbReference>
<proteinExistence type="predicted"/>
<keyword evidence="1" id="KW-1003">Cell membrane</keyword>
<name>A0A382K8A3_9ZZZZ</name>
<dbReference type="GO" id="GO:0016020">
    <property type="term" value="C:membrane"/>
    <property type="evidence" value="ECO:0007669"/>
    <property type="project" value="InterPro"/>
</dbReference>
<evidence type="ECO:0008006" key="7">
    <source>
        <dbReference type="Google" id="ProtNLM"/>
    </source>
</evidence>